<keyword evidence="7 8" id="KW-0349">Heme</keyword>
<keyword evidence="3 7" id="KW-0479">Metal-binding</keyword>
<evidence type="ECO:0000256" key="5">
    <source>
        <dbReference type="ARBA" id="ARBA00023004"/>
    </source>
</evidence>
<dbReference type="AlphaFoldDB" id="A0A9P1IRK7"/>
<keyword evidence="11" id="KW-1185">Reference proteome</keyword>
<evidence type="ECO:0000256" key="9">
    <source>
        <dbReference type="SAM" id="Phobius"/>
    </source>
</evidence>
<dbReference type="InterPro" id="IPR036396">
    <property type="entry name" value="Cyt_P450_sf"/>
</dbReference>
<dbReference type="GO" id="GO:0006082">
    <property type="term" value="P:organic acid metabolic process"/>
    <property type="evidence" value="ECO:0007669"/>
    <property type="project" value="TreeGrafter"/>
</dbReference>
<dbReference type="Pfam" id="PF00067">
    <property type="entry name" value="p450"/>
    <property type="match status" value="1"/>
</dbReference>
<name>A0A9P1IRK7_9PELO</name>
<dbReference type="GO" id="GO:0006805">
    <property type="term" value="P:xenobiotic metabolic process"/>
    <property type="evidence" value="ECO:0007669"/>
    <property type="project" value="TreeGrafter"/>
</dbReference>
<dbReference type="Proteomes" id="UP001152747">
    <property type="component" value="Unassembled WGS sequence"/>
</dbReference>
<evidence type="ECO:0000256" key="8">
    <source>
        <dbReference type="RuleBase" id="RU000461"/>
    </source>
</evidence>
<evidence type="ECO:0000313" key="11">
    <source>
        <dbReference type="Proteomes" id="UP001152747"/>
    </source>
</evidence>
<comment type="similarity">
    <text evidence="2 8">Belongs to the cytochrome P450 family.</text>
</comment>
<evidence type="ECO:0000256" key="6">
    <source>
        <dbReference type="ARBA" id="ARBA00023033"/>
    </source>
</evidence>
<dbReference type="GO" id="GO:0005506">
    <property type="term" value="F:iron ion binding"/>
    <property type="evidence" value="ECO:0007669"/>
    <property type="project" value="InterPro"/>
</dbReference>
<dbReference type="SUPFAM" id="SSF48264">
    <property type="entry name" value="Cytochrome P450"/>
    <property type="match status" value="1"/>
</dbReference>
<dbReference type="PANTHER" id="PTHR24300">
    <property type="entry name" value="CYTOCHROME P450 508A4-RELATED"/>
    <property type="match status" value="1"/>
</dbReference>
<dbReference type="PRINTS" id="PR00385">
    <property type="entry name" value="P450"/>
</dbReference>
<accession>A0A9P1IRK7</accession>
<keyword evidence="9" id="KW-0472">Membrane</keyword>
<keyword evidence="4 8" id="KW-0560">Oxidoreductase</keyword>
<dbReference type="InterPro" id="IPR001128">
    <property type="entry name" value="Cyt_P450"/>
</dbReference>
<evidence type="ECO:0000256" key="2">
    <source>
        <dbReference type="ARBA" id="ARBA00010617"/>
    </source>
</evidence>
<comment type="cofactor">
    <cofactor evidence="1 7">
        <name>heme</name>
        <dbReference type="ChEBI" id="CHEBI:30413"/>
    </cofactor>
</comment>
<feature type="binding site" description="axial binding residue" evidence="7">
    <location>
        <position position="469"/>
    </location>
    <ligand>
        <name>heme</name>
        <dbReference type="ChEBI" id="CHEBI:30413"/>
    </ligand>
    <ligandPart>
        <name>Fe</name>
        <dbReference type="ChEBI" id="CHEBI:18248"/>
    </ligandPart>
</feature>
<evidence type="ECO:0000313" key="10">
    <source>
        <dbReference type="EMBL" id="CAI5450783.1"/>
    </source>
</evidence>
<dbReference type="GO" id="GO:0020037">
    <property type="term" value="F:heme binding"/>
    <property type="evidence" value="ECO:0007669"/>
    <property type="project" value="InterPro"/>
</dbReference>
<keyword evidence="9" id="KW-1133">Transmembrane helix</keyword>
<dbReference type="InterPro" id="IPR050182">
    <property type="entry name" value="Cytochrome_P450_fam2"/>
</dbReference>
<evidence type="ECO:0000256" key="7">
    <source>
        <dbReference type="PIRSR" id="PIRSR602401-1"/>
    </source>
</evidence>
<feature type="transmembrane region" description="Helical" evidence="9">
    <location>
        <begin position="326"/>
        <end position="346"/>
    </location>
</feature>
<organism evidence="10 11">
    <name type="scientific">Caenorhabditis angaria</name>
    <dbReference type="NCBI Taxonomy" id="860376"/>
    <lineage>
        <taxon>Eukaryota</taxon>
        <taxon>Metazoa</taxon>
        <taxon>Ecdysozoa</taxon>
        <taxon>Nematoda</taxon>
        <taxon>Chromadorea</taxon>
        <taxon>Rhabditida</taxon>
        <taxon>Rhabditina</taxon>
        <taxon>Rhabditomorpha</taxon>
        <taxon>Rhabditoidea</taxon>
        <taxon>Rhabditidae</taxon>
        <taxon>Peloderinae</taxon>
        <taxon>Caenorhabditis</taxon>
    </lineage>
</organism>
<dbReference type="GO" id="GO:0016712">
    <property type="term" value="F:oxidoreductase activity, acting on paired donors, with incorporation or reduction of molecular oxygen, reduced flavin or flavoprotein as one donor, and incorporation of one atom of oxygen"/>
    <property type="evidence" value="ECO:0007669"/>
    <property type="project" value="TreeGrafter"/>
</dbReference>
<dbReference type="InterPro" id="IPR017972">
    <property type="entry name" value="Cyt_P450_CS"/>
</dbReference>
<keyword evidence="5 7" id="KW-0408">Iron</keyword>
<dbReference type="OrthoDB" id="1055148at2759"/>
<dbReference type="CDD" id="cd20617">
    <property type="entry name" value="CYP1_2-like"/>
    <property type="match status" value="1"/>
</dbReference>
<keyword evidence="6 8" id="KW-0503">Monooxygenase</keyword>
<keyword evidence="9" id="KW-0812">Transmembrane</keyword>
<evidence type="ECO:0000256" key="1">
    <source>
        <dbReference type="ARBA" id="ARBA00001971"/>
    </source>
</evidence>
<dbReference type="PRINTS" id="PR00463">
    <property type="entry name" value="EP450I"/>
</dbReference>
<proteinExistence type="inferred from homology"/>
<dbReference type="PANTHER" id="PTHR24300:SF375">
    <property type="entry name" value="CYTOCHROME P450 FAMILY"/>
    <property type="match status" value="1"/>
</dbReference>
<gene>
    <name evidence="10" type="ORF">CAMP_LOCUS13420</name>
</gene>
<dbReference type="FunFam" id="1.10.630.10:FF:000036">
    <property type="entry name" value="CYtochrome P450 family"/>
    <property type="match status" value="1"/>
</dbReference>
<reference evidence="10" key="1">
    <citation type="submission" date="2022-11" db="EMBL/GenBank/DDBJ databases">
        <authorList>
            <person name="Kikuchi T."/>
        </authorList>
    </citation>
    <scope>NUCLEOTIDE SEQUENCE</scope>
    <source>
        <strain evidence="10">PS1010</strain>
    </source>
</reference>
<protein>
    <recommendedName>
        <fullName evidence="12">CYtochrome P450 family</fullName>
    </recommendedName>
</protein>
<dbReference type="Gene3D" id="1.10.630.10">
    <property type="entry name" value="Cytochrome P450"/>
    <property type="match status" value="1"/>
</dbReference>
<evidence type="ECO:0000256" key="3">
    <source>
        <dbReference type="ARBA" id="ARBA00022723"/>
    </source>
</evidence>
<dbReference type="GO" id="GO:0005737">
    <property type="term" value="C:cytoplasm"/>
    <property type="evidence" value="ECO:0007669"/>
    <property type="project" value="TreeGrafter"/>
</dbReference>
<dbReference type="EMBL" id="CANHGI010000005">
    <property type="protein sequence ID" value="CAI5450783.1"/>
    <property type="molecule type" value="Genomic_DNA"/>
</dbReference>
<comment type="caution">
    <text evidence="10">The sequence shown here is derived from an EMBL/GenBank/DDBJ whole genome shotgun (WGS) entry which is preliminary data.</text>
</comment>
<sequence length="521" mass="60552">MLIQIRKLTNMLTQVSKNDPSHFVLIQVLLTFVLKIFVFPVFLLSTERYFTEQIANSLVYTREFQIIVREKLFPAPGYQAFIRWKKRYGPISTFWMGSKKYIIISDYELMKDTFVKDPETYINKYANEIGKELRGGNYGVIETNGDTWRVHRRFALTTLRDLGFGKDLMQMKILIEVEELFKILDKPTELPVDLAKLIDRAVGNVINQMLFGYRFDDSGDFEKLKNLIDTLRETFGEFRYFIQFMAPACSKFIPGTTLNEMVAIRREKLNKFFDAQIKEHRENIDFDSEDVSDYCEGYLKEQKRLEKSGDLEMFNNNQLRVMCLDMWLAGLVTTTVTLTWGISYFLNDSEVRRRIYEELDRVIGSSETLVTTSEKLDLPYMNAFINETQRCANILPINLFHETTRDTVVNGYSIKAGTGIIAQISTVMLDEKVFPNPEKFDPTRFIDGETGKLRKIDEVIPFSIGKRQCLGEGLARMELFLFFANLFNRYEITTTNPPNLDKSHGIIVLAQKINANMQKRS</sequence>
<dbReference type="PROSITE" id="PS00086">
    <property type="entry name" value="CYTOCHROME_P450"/>
    <property type="match status" value="1"/>
</dbReference>
<dbReference type="InterPro" id="IPR002401">
    <property type="entry name" value="Cyt_P450_E_grp-I"/>
</dbReference>
<evidence type="ECO:0000256" key="4">
    <source>
        <dbReference type="ARBA" id="ARBA00023002"/>
    </source>
</evidence>
<feature type="transmembrane region" description="Helical" evidence="9">
    <location>
        <begin position="21"/>
        <end position="44"/>
    </location>
</feature>
<evidence type="ECO:0008006" key="12">
    <source>
        <dbReference type="Google" id="ProtNLM"/>
    </source>
</evidence>